<reference evidence="2 3" key="1">
    <citation type="submission" date="2015-01" db="EMBL/GenBank/DDBJ databases">
        <title>Genome of allotetraploid Gossypium barbadense reveals genomic plasticity and fiber elongation in cotton evolution.</title>
        <authorList>
            <person name="Chen X."/>
            <person name="Liu X."/>
            <person name="Zhao B."/>
            <person name="Zheng H."/>
            <person name="Hu Y."/>
            <person name="Lu G."/>
            <person name="Yang C."/>
            <person name="Chen J."/>
            <person name="Shan C."/>
            <person name="Zhang L."/>
            <person name="Zhou Y."/>
            <person name="Wang L."/>
            <person name="Guo W."/>
            <person name="Bai Y."/>
            <person name="Ruan J."/>
            <person name="Shangguan X."/>
            <person name="Mao Y."/>
            <person name="Jiang J."/>
            <person name="Zhu Y."/>
            <person name="Lei J."/>
            <person name="Kang H."/>
            <person name="Chen S."/>
            <person name="He X."/>
            <person name="Wang R."/>
            <person name="Wang Y."/>
            <person name="Chen J."/>
            <person name="Wang L."/>
            <person name="Yu S."/>
            <person name="Wang B."/>
            <person name="Wei J."/>
            <person name="Song S."/>
            <person name="Lu X."/>
            <person name="Gao Z."/>
            <person name="Gu W."/>
            <person name="Deng X."/>
            <person name="Ma D."/>
            <person name="Wang S."/>
            <person name="Liang W."/>
            <person name="Fang L."/>
            <person name="Cai C."/>
            <person name="Zhu X."/>
            <person name="Zhou B."/>
            <person name="Zhang Y."/>
            <person name="Chen Z."/>
            <person name="Xu S."/>
            <person name="Zhu R."/>
            <person name="Wang S."/>
            <person name="Zhang T."/>
            <person name="Zhao G."/>
        </authorList>
    </citation>
    <scope>NUCLEOTIDE SEQUENCE [LARGE SCALE GENOMIC DNA]</scope>
    <source>
        <strain evidence="3">cv. Xinhai21</strain>
        <tissue evidence="2">Leaf</tissue>
    </source>
</reference>
<gene>
    <name evidence="2" type="ORF">GOBAR_AA04533</name>
</gene>
<dbReference type="Proteomes" id="UP000239757">
    <property type="component" value="Unassembled WGS sequence"/>
</dbReference>
<sequence>MYKMEPTGINKRQWALKKRPTLGFYDVKDQAFSEEWKGKRIVEKTAGKKSKLILPKPTGHGSDVRARNEELAPLAYYSETPQQGRTPVRIGLHGTSLLEDENARSERLNYFGRQWDASESFDDFVEAHNTCLNDLMYFPTPNAYGLSSVADNTEKLAALETEFQNLKKKIDNDLKAWRRSSIFSHRVISIQAEKQVEAAVTDPAPSSSSKVDMNSAMDMETDGKHLPCVMGTRFNPASQLPIKLNDSANFPIWKEQMTMLLDGHGLMGHLTGVFQYLLEIKMISDELAIVGAPISYEELTVSILSGLNSDFKEVSASIRTCDTPVEYEVLFQKLLDHE</sequence>
<accession>A0A2P5YKB6</accession>
<dbReference type="PANTHER" id="PTHR47481:SF21">
    <property type="entry name" value="BASIC-LEUCINE ZIPPER TRANSCRIPTION FACTOR Q-RELATED"/>
    <property type="match status" value="1"/>
</dbReference>
<evidence type="ECO:0000256" key="1">
    <source>
        <dbReference type="SAM" id="Coils"/>
    </source>
</evidence>
<dbReference type="PANTHER" id="PTHR47481">
    <property type="match status" value="1"/>
</dbReference>
<dbReference type="AlphaFoldDB" id="A0A2P5YKB6"/>
<dbReference type="OrthoDB" id="1002655at2759"/>
<keyword evidence="1" id="KW-0175">Coiled coil</keyword>
<proteinExistence type="predicted"/>
<evidence type="ECO:0000313" key="2">
    <source>
        <dbReference type="EMBL" id="PPS16039.1"/>
    </source>
</evidence>
<protein>
    <recommendedName>
        <fullName evidence="4">Retrotransposon Copia-like N-terminal domain-containing protein</fullName>
    </recommendedName>
</protein>
<evidence type="ECO:0000313" key="3">
    <source>
        <dbReference type="Proteomes" id="UP000239757"/>
    </source>
</evidence>
<feature type="coiled-coil region" evidence="1">
    <location>
        <begin position="149"/>
        <end position="176"/>
    </location>
</feature>
<evidence type="ECO:0008006" key="4">
    <source>
        <dbReference type="Google" id="ProtNLM"/>
    </source>
</evidence>
<organism evidence="2 3">
    <name type="scientific">Gossypium barbadense</name>
    <name type="common">Sea Island cotton</name>
    <name type="synonym">Hibiscus barbadensis</name>
    <dbReference type="NCBI Taxonomy" id="3634"/>
    <lineage>
        <taxon>Eukaryota</taxon>
        <taxon>Viridiplantae</taxon>
        <taxon>Streptophyta</taxon>
        <taxon>Embryophyta</taxon>
        <taxon>Tracheophyta</taxon>
        <taxon>Spermatophyta</taxon>
        <taxon>Magnoliopsida</taxon>
        <taxon>eudicotyledons</taxon>
        <taxon>Gunneridae</taxon>
        <taxon>Pentapetalae</taxon>
        <taxon>rosids</taxon>
        <taxon>malvids</taxon>
        <taxon>Malvales</taxon>
        <taxon>Malvaceae</taxon>
        <taxon>Malvoideae</taxon>
        <taxon>Gossypium</taxon>
    </lineage>
</organism>
<name>A0A2P5YKB6_GOSBA</name>
<dbReference type="EMBL" id="KZ663073">
    <property type="protein sequence ID" value="PPS16039.1"/>
    <property type="molecule type" value="Genomic_DNA"/>
</dbReference>